<comment type="caution">
    <text evidence="1">The sequence shown here is derived from an EMBL/GenBank/DDBJ whole genome shotgun (WGS) entry which is preliminary data.</text>
</comment>
<accession>X6NTN8</accession>
<evidence type="ECO:0000313" key="2">
    <source>
        <dbReference type="Proteomes" id="UP000023152"/>
    </source>
</evidence>
<dbReference type="AlphaFoldDB" id="X6NTN8"/>
<dbReference type="Proteomes" id="UP000023152">
    <property type="component" value="Unassembled WGS sequence"/>
</dbReference>
<dbReference type="Gene3D" id="2.60.120.920">
    <property type="match status" value="1"/>
</dbReference>
<proteinExistence type="predicted"/>
<evidence type="ECO:0000313" key="1">
    <source>
        <dbReference type="EMBL" id="ETO29655.1"/>
    </source>
</evidence>
<protein>
    <submittedName>
        <fullName evidence="1">Uncharacterized protein</fullName>
    </submittedName>
</protein>
<sequence length="155" mass="18129">MGVKNKENKLIFDLTPCDGCKKHRGGFLAMVSENSEWTECHQCANKNKYMFRNMHEEIRDTGLIDKKESTINGDSTDTHLNQWKSGDRLGFLMKYHNNHKTTRQEALCWIYRNGICLGIGFEKIPYRVVPVCNPYQEVQITIRFGNHTTWQKPPY</sequence>
<gene>
    <name evidence="1" type="ORF">RFI_07464</name>
</gene>
<dbReference type="InterPro" id="IPR043136">
    <property type="entry name" value="B30.2/SPRY_sf"/>
</dbReference>
<dbReference type="EMBL" id="ASPP01005922">
    <property type="protein sequence ID" value="ETO29655.1"/>
    <property type="molecule type" value="Genomic_DNA"/>
</dbReference>
<reference evidence="1 2" key="1">
    <citation type="journal article" date="2013" name="Curr. Biol.">
        <title>The Genome of the Foraminiferan Reticulomyxa filosa.</title>
        <authorList>
            <person name="Glockner G."/>
            <person name="Hulsmann N."/>
            <person name="Schleicher M."/>
            <person name="Noegel A.A."/>
            <person name="Eichinger L."/>
            <person name="Gallinger C."/>
            <person name="Pawlowski J."/>
            <person name="Sierra R."/>
            <person name="Euteneuer U."/>
            <person name="Pillet L."/>
            <person name="Moustafa A."/>
            <person name="Platzer M."/>
            <person name="Groth M."/>
            <person name="Szafranski K."/>
            <person name="Schliwa M."/>
        </authorList>
    </citation>
    <scope>NUCLEOTIDE SEQUENCE [LARGE SCALE GENOMIC DNA]</scope>
</reference>
<keyword evidence="2" id="KW-1185">Reference proteome</keyword>
<name>X6NTN8_RETFI</name>
<organism evidence="1 2">
    <name type="scientific">Reticulomyxa filosa</name>
    <dbReference type="NCBI Taxonomy" id="46433"/>
    <lineage>
        <taxon>Eukaryota</taxon>
        <taxon>Sar</taxon>
        <taxon>Rhizaria</taxon>
        <taxon>Retaria</taxon>
        <taxon>Foraminifera</taxon>
        <taxon>Monothalamids</taxon>
        <taxon>Reticulomyxidae</taxon>
        <taxon>Reticulomyxa</taxon>
    </lineage>
</organism>